<feature type="transmembrane region" description="Helical" evidence="8">
    <location>
        <begin position="195"/>
        <end position="213"/>
    </location>
</feature>
<comment type="similarity">
    <text evidence="2">Belongs to the auxin efflux carrier (TC 2.A.69) family.</text>
</comment>
<evidence type="ECO:0000256" key="8">
    <source>
        <dbReference type="SAM" id="Phobius"/>
    </source>
</evidence>
<keyword evidence="3" id="KW-0813">Transport</keyword>
<keyword evidence="6 8" id="KW-1133">Transmembrane helix</keyword>
<dbReference type="OrthoDB" id="5291198at2"/>
<comment type="subcellular location">
    <subcellularLocation>
        <location evidence="1">Cell membrane</location>
        <topology evidence="1">Multi-pass membrane protein</topology>
    </subcellularLocation>
</comment>
<dbReference type="Pfam" id="PF03547">
    <property type="entry name" value="Mem_trans"/>
    <property type="match status" value="1"/>
</dbReference>
<evidence type="ECO:0000256" key="5">
    <source>
        <dbReference type="ARBA" id="ARBA00022692"/>
    </source>
</evidence>
<dbReference type="RefSeq" id="WP_085212644.1">
    <property type="nucleotide sequence ID" value="NZ_FXAM01000001.1"/>
</dbReference>
<feature type="transmembrane region" description="Helical" evidence="8">
    <location>
        <begin position="279"/>
        <end position="300"/>
    </location>
</feature>
<evidence type="ECO:0000256" key="7">
    <source>
        <dbReference type="ARBA" id="ARBA00023136"/>
    </source>
</evidence>
<name>A0A1Y6CXB1_9GAMM</name>
<feature type="transmembrane region" description="Helical" evidence="8">
    <location>
        <begin position="252"/>
        <end position="272"/>
    </location>
</feature>
<feature type="transmembrane region" description="Helical" evidence="8">
    <location>
        <begin position="6"/>
        <end position="22"/>
    </location>
</feature>
<dbReference type="EMBL" id="FXAM01000001">
    <property type="protein sequence ID" value="SMF94880.1"/>
    <property type="molecule type" value="Genomic_DNA"/>
</dbReference>
<gene>
    <name evidence="9" type="ORF">SAMN02949497_2217</name>
</gene>
<accession>A0A1Y6CXB1</accession>
<evidence type="ECO:0000256" key="3">
    <source>
        <dbReference type="ARBA" id="ARBA00022448"/>
    </source>
</evidence>
<evidence type="ECO:0000256" key="1">
    <source>
        <dbReference type="ARBA" id="ARBA00004651"/>
    </source>
</evidence>
<dbReference type="GO" id="GO:0055085">
    <property type="term" value="P:transmembrane transport"/>
    <property type="evidence" value="ECO:0007669"/>
    <property type="project" value="InterPro"/>
</dbReference>
<keyword evidence="5 8" id="KW-0812">Transmembrane</keyword>
<organism evidence="9 10">
    <name type="scientific">Methylomagnum ishizawai</name>
    <dbReference type="NCBI Taxonomy" id="1760988"/>
    <lineage>
        <taxon>Bacteria</taxon>
        <taxon>Pseudomonadati</taxon>
        <taxon>Pseudomonadota</taxon>
        <taxon>Gammaproteobacteria</taxon>
        <taxon>Methylococcales</taxon>
        <taxon>Methylococcaceae</taxon>
        <taxon>Methylomagnum</taxon>
    </lineage>
</organism>
<evidence type="ECO:0000256" key="2">
    <source>
        <dbReference type="ARBA" id="ARBA00010145"/>
    </source>
</evidence>
<evidence type="ECO:0008006" key="11">
    <source>
        <dbReference type="Google" id="ProtNLM"/>
    </source>
</evidence>
<evidence type="ECO:0000313" key="9">
    <source>
        <dbReference type="EMBL" id="SMF94880.1"/>
    </source>
</evidence>
<sequence>MVGVLMQMGALILCGAAWRIIRPGGVDADLARRVLTTLVFNFSLPALVLTVLWQADLGRQTLAIALFGLGTVLAGVVAAWLLFTLLRVQPRRRGAAILAVAFANVTYMGLPVLEHIFGPWARAVAIQLDLFANTPLLLGLGALIARHYGTAETPSEGLLRPLLVNPPLWAALLAMGLDAGGVAEPAWLARPLQLLASPVVPLMLLALGLGLHWDSWRWRNLPTAGLVMALKLMAMPLCGLWLGRWLDFQGETYQALVLESAMPSMLLGVVYCDRYRLDTAFYALAVLLTTLGAMLSLPYWHGQAALAG</sequence>
<reference evidence="9 10" key="1">
    <citation type="submission" date="2016-12" db="EMBL/GenBank/DDBJ databases">
        <authorList>
            <person name="Song W.-J."/>
            <person name="Kurnit D.M."/>
        </authorList>
    </citation>
    <scope>NUCLEOTIDE SEQUENCE [LARGE SCALE GENOMIC DNA]</scope>
    <source>
        <strain evidence="9 10">175</strain>
    </source>
</reference>
<keyword evidence="10" id="KW-1185">Reference proteome</keyword>
<dbReference type="GO" id="GO:0005886">
    <property type="term" value="C:plasma membrane"/>
    <property type="evidence" value="ECO:0007669"/>
    <property type="project" value="UniProtKB-SubCell"/>
</dbReference>
<dbReference type="PANTHER" id="PTHR36838">
    <property type="entry name" value="AUXIN EFFLUX CARRIER FAMILY PROTEIN"/>
    <property type="match status" value="1"/>
</dbReference>
<dbReference type="STRING" id="1760988.SAMN02949497_2217"/>
<dbReference type="InterPro" id="IPR004776">
    <property type="entry name" value="Mem_transp_PIN-like"/>
</dbReference>
<feature type="transmembrane region" description="Helical" evidence="8">
    <location>
        <begin position="34"/>
        <end position="55"/>
    </location>
</feature>
<dbReference type="InterPro" id="IPR038770">
    <property type="entry name" value="Na+/solute_symporter_sf"/>
</dbReference>
<feature type="transmembrane region" description="Helical" evidence="8">
    <location>
        <begin position="125"/>
        <end position="145"/>
    </location>
</feature>
<proteinExistence type="inferred from homology"/>
<feature type="transmembrane region" description="Helical" evidence="8">
    <location>
        <begin position="225"/>
        <end position="246"/>
    </location>
</feature>
<protein>
    <recommendedName>
        <fullName evidence="11">AEC family transporter</fullName>
    </recommendedName>
</protein>
<keyword evidence="7 8" id="KW-0472">Membrane</keyword>
<keyword evidence="4" id="KW-1003">Cell membrane</keyword>
<dbReference type="Gene3D" id="1.20.1530.20">
    <property type="match status" value="1"/>
</dbReference>
<evidence type="ECO:0000256" key="6">
    <source>
        <dbReference type="ARBA" id="ARBA00022989"/>
    </source>
</evidence>
<dbReference type="Proteomes" id="UP000192923">
    <property type="component" value="Unassembled WGS sequence"/>
</dbReference>
<feature type="transmembrane region" description="Helical" evidence="8">
    <location>
        <begin position="61"/>
        <end position="83"/>
    </location>
</feature>
<dbReference type="PANTHER" id="PTHR36838:SF1">
    <property type="entry name" value="SLR1864 PROTEIN"/>
    <property type="match status" value="1"/>
</dbReference>
<evidence type="ECO:0000313" key="10">
    <source>
        <dbReference type="Proteomes" id="UP000192923"/>
    </source>
</evidence>
<feature type="transmembrane region" description="Helical" evidence="8">
    <location>
        <begin position="95"/>
        <end position="113"/>
    </location>
</feature>
<evidence type="ECO:0000256" key="4">
    <source>
        <dbReference type="ARBA" id="ARBA00022475"/>
    </source>
</evidence>
<feature type="transmembrane region" description="Helical" evidence="8">
    <location>
        <begin position="157"/>
        <end position="175"/>
    </location>
</feature>
<dbReference type="AlphaFoldDB" id="A0A1Y6CXB1"/>